<comment type="caution">
    <text evidence="2">The sequence shown here is derived from an EMBL/GenBank/DDBJ whole genome shotgun (WGS) entry which is preliminary data.</text>
</comment>
<dbReference type="EMBL" id="LGKO01000002">
    <property type="protein sequence ID" value="KPL84181.1"/>
    <property type="molecule type" value="Genomic_DNA"/>
</dbReference>
<dbReference type="STRING" id="869279.SE15_03180"/>
<dbReference type="OrthoDB" id="166132at2"/>
<protein>
    <submittedName>
        <fullName evidence="2">Uncharacterized protein</fullName>
    </submittedName>
</protein>
<gene>
    <name evidence="2" type="ORF">SE15_03180</name>
</gene>
<organism evidence="2 3">
    <name type="scientific">Thermanaerothrix daxensis</name>
    <dbReference type="NCBI Taxonomy" id="869279"/>
    <lineage>
        <taxon>Bacteria</taxon>
        <taxon>Bacillati</taxon>
        <taxon>Chloroflexota</taxon>
        <taxon>Anaerolineae</taxon>
        <taxon>Anaerolineales</taxon>
        <taxon>Anaerolineaceae</taxon>
        <taxon>Thermanaerothrix</taxon>
    </lineage>
</organism>
<evidence type="ECO:0000256" key="1">
    <source>
        <dbReference type="SAM" id="Phobius"/>
    </source>
</evidence>
<dbReference type="AlphaFoldDB" id="A0A0P6YN50"/>
<sequence>MEIKLSTLGKILGVLAVIVLVLGGGWWGVRTFLTLPTPTPTPTPIPDGRETAVAALTAFLSMDVSEGQDAWVARLCDLAGGEDTNGCAYAHLMAEVYWPNVLRDKKRLGYEAQEAVLVRDFGDGRQVWKVSGTAKDLNTGETKPGEFHVAVVREGDAWRFDHVLLPQEVEALEANP</sequence>
<dbReference type="RefSeq" id="WP_054520644.1">
    <property type="nucleotide sequence ID" value="NZ_LGKO01000002.1"/>
</dbReference>
<keyword evidence="1" id="KW-0472">Membrane</keyword>
<feature type="transmembrane region" description="Helical" evidence="1">
    <location>
        <begin position="12"/>
        <end position="29"/>
    </location>
</feature>
<keyword evidence="3" id="KW-1185">Reference proteome</keyword>
<evidence type="ECO:0000313" key="3">
    <source>
        <dbReference type="Proteomes" id="UP000050544"/>
    </source>
</evidence>
<dbReference type="Proteomes" id="UP000050544">
    <property type="component" value="Unassembled WGS sequence"/>
</dbReference>
<keyword evidence="1" id="KW-0812">Transmembrane</keyword>
<proteinExistence type="predicted"/>
<reference evidence="2 3" key="1">
    <citation type="submission" date="2015-07" db="EMBL/GenBank/DDBJ databases">
        <title>Whole genome sequence of Thermanaerothrix daxensis DSM 23592.</title>
        <authorList>
            <person name="Hemp J."/>
            <person name="Ward L.M."/>
            <person name="Pace L.A."/>
            <person name="Fischer W.W."/>
        </authorList>
    </citation>
    <scope>NUCLEOTIDE SEQUENCE [LARGE SCALE GENOMIC DNA]</scope>
    <source>
        <strain evidence="2 3">GNS-1</strain>
    </source>
</reference>
<keyword evidence="1" id="KW-1133">Transmembrane helix</keyword>
<evidence type="ECO:0000313" key="2">
    <source>
        <dbReference type="EMBL" id="KPL84181.1"/>
    </source>
</evidence>
<name>A0A0P6YN50_9CHLR</name>
<accession>A0A0P6YN50</accession>